<comment type="caution">
    <text evidence="4">The sequence shown here is derived from an EMBL/GenBank/DDBJ whole genome shotgun (WGS) entry which is preliminary data.</text>
</comment>
<evidence type="ECO:0000256" key="1">
    <source>
        <dbReference type="SAM" id="MobiDB-lite"/>
    </source>
</evidence>
<evidence type="ECO:0000313" key="4">
    <source>
        <dbReference type="EMBL" id="CAF4531306.1"/>
    </source>
</evidence>
<accession>A0A820XE64</accession>
<evidence type="ECO:0000313" key="2">
    <source>
        <dbReference type="EMBL" id="CAF3350259.1"/>
    </source>
</evidence>
<feature type="region of interest" description="Disordered" evidence="1">
    <location>
        <begin position="26"/>
        <end position="52"/>
    </location>
</feature>
<dbReference type="Gene3D" id="3.90.176.10">
    <property type="entry name" value="Toxin ADP-ribosyltransferase, Chain A, domain 1"/>
    <property type="match status" value="1"/>
</dbReference>
<evidence type="ECO:0000313" key="5">
    <source>
        <dbReference type="EMBL" id="CAF4785273.1"/>
    </source>
</evidence>
<evidence type="ECO:0000313" key="3">
    <source>
        <dbReference type="EMBL" id="CAF3387873.1"/>
    </source>
</evidence>
<dbReference type="EMBL" id="CAJNYV010000177">
    <property type="protein sequence ID" value="CAF3350259.1"/>
    <property type="molecule type" value="Genomic_DNA"/>
</dbReference>
<dbReference type="Proteomes" id="UP000663865">
    <property type="component" value="Unassembled WGS sequence"/>
</dbReference>
<protein>
    <recommendedName>
        <fullName evidence="7">NAD(P)(+)--arginine ADP-ribosyltransferase</fullName>
    </recommendedName>
</protein>
<dbReference type="Proteomes" id="UP000663869">
    <property type="component" value="Unassembled WGS sequence"/>
</dbReference>
<reference evidence="4" key="1">
    <citation type="submission" date="2021-02" db="EMBL/GenBank/DDBJ databases">
        <authorList>
            <person name="Nowell W R."/>
        </authorList>
    </citation>
    <scope>NUCLEOTIDE SEQUENCE</scope>
</reference>
<dbReference type="Proteomes" id="UP000663838">
    <property type="component" value="Unassembled WGS sequence"/>
</dbReference>
<dbReference type="Proteomes" id="UP000663862">
    <property type="component" value="Unassembled WGS sequence"/>
</dbReference>
<dbReference type="SUPFAM" id="SSF56399">
    <property type="entry name" value="ADP-ribosylation"/>
    <property type="match status" value="1"/>
</dbReference>
<dbReference type="AlphaFoldDB" id="A0A820XE64"/>
<proteinExistence type="predicted"/>
<dbReference type="PROSITE" id="PS51996">
    <property type="entry name" value="TR_MART"/>
    <property type="match status" value="1"/>
</dbReference>
<gene>
    <name evidence="3" type="ORF">FME351_LOCUS7869</name>
    <name evidence="2" type="ORF">KIK155_LOCUS3535</name>
    <name evidence="5" type="ORF">TOA249_LOCUS22396</name>
    <name evidence="4" type="ORF">TSG867_LOCUS23288</name>
</gene>
<sequence length="379" mass="44025">MDLSVINSSPLSVQATIVSPVVSNESEELATSPGNNSNQVERAAVHRRRNTHNRAMNRYEVSSSRGENWHSWNSLRLPYILHQLRVINEVTIDAESNNNRMLRFQDRLDCSLPTESVSNDTPYHGNIFIMDWLLQTFKTPAKVTFDRIFKLLIEGIQKEGEMHGDPNLHNLFDILWHIEQNASSLSETKRMALLREGCIYMYTEASFLYRETNEALRVNDKSKLKTLGPFCFLLYDYIGRNSSDNVSKLDRLRQTLHFKKKNPLIVYRGDIVLAQKLKEYREAAGNDKKCFKWSCFVSTSADIDKALKFGKNVLYEMDLGRYRWNDQFANISHLSVFETENETLLQPGVRFCIDTFEENWRADRALVRIHILPSYVQKV</sequence>
<dbReference type="EMBL" id="CAJOBS010002033">
    <property type="protein sequence ID" value="CAF4785273.1"/>
    <property type="molecule type" value="Genomic_DNA"/>
</dbReference>
<evidence type="ECO:0000313" key="6">
    <source>
        <dbReference type="Proteomes" id="UP000663862"/>
    </source>
</evidence>
<organism evidence="4 6">
    <name type="scientific">Rotaria socialis</name>
    <dbReference type="NCBI Taxonomy" id="392032"/>
    <lineage>
        <taxon>Eukaryota</taxon>
        <taxon>Metazoa</taxon>
        <taxon>Spiralia</taxon>
        <taxon>Gnathifera</taxon>
        <taxon>Rotifera</taxon>
        <taxon>Eurotatoria</taxon>
        <taxon>Bdelloidea</taxon>
        <taxon>Philodinida</taxon>
        <taxon>Philodinidae</taxon>
        <taxon>Rotaria</taxon>
    </lineage>
</organism>
<name>A0A820XE64_9BILA</name>
<dbReference type="EMBL" id="CAJNYU010000745">
    <property type="protein sequence ID" value="CAF3387873.1"/>
    <property type="molecule type" value="Genomic_DNA"/>
</dbReference>
<dbReference type="EMBL" id="CAJOBQ010001984">
    <property type="protein sequence ID" value="CAF4531306.1"/>
    <property type="molecule type" value="Genomic_DNA"/>
</dbReference>
<evidence type="ECO:0008006" key="7">
    <source>
        <dbReference type="Google" id="ProtNLM"/>
    </source>
</evidence>